<comment type="similarity">
    <text evidence="1 6">Belongs to the pseudouridine synthase RluA family.</text>
</comment>
<evidence type="ECO:0000313" key="8">
    <source>
        <dbReference type="EMBL" id="SMO90681.1"/>
    </source>
</evidence>
<dbReference type="Gene3D" id="3.30.2350.10">
    <property type="entry name" value="Pseudouridine synthase"/>
    <property type="match status" value="1"/>
</dbReference>
<dbReference type="AlphaFoldDB" id="A0A521F4X2"/>
<dbReference type="InterPro" id="IPR006225">
    <property type="entry name" value="PsdUridine_synth_RluC/D"/>
</dbReference>
<dbReference type="PROSITE" id="PS01129">
    <property type="entry name" value="PSI_RLU"/>
    <property type="match status" value="1"/>
</dbReference>
<dbReference type="Pfam" id="PF00849">
    <property type="entry name" value="PseudoU_synth_2"/>
    <property type="match status" value="1"/>
</dbReference>
<comment type="function">
    <text evidence="6">Responsible for synthesis of pseudouridine from uracil.</text>
</comment>
<sequence length="376" mass="41226">MRATDAHVFWDNVYSVVRAGLPRGARGNGMSGVQMITVADGDGDQRVDRWLRRLFPHVSQGRIEKMCRKGELRVDGGRAKASTRLEVGQVVRVPPLPDADHKPVEVKPRITDADAKMMQACVIYRDDHVIALNKPQGLPVQGGSGQTRHVDGLSEALRFGYDENPRLVHRLDKDTSGVLLLARTREAAKALTAAFRHRDTRKIYWALVAGVPTPYLGEIKTGLVKAPGHGSQGEGEKMIPVHLNEINDTPGAKRAHTLYATLYRVAGRAAWVAMEPITGRTHQLRAHMAAIGHPIIGDGKYGGSGQENLGDGWGAQLGGVISKKLHLHARQASFQHPVTRKKITVTAPLPDHMKHSWDTFGWAEDLAADDPFESLQ</sequence>
<evidence type="ECO:0000256" key="3">
    <source>
        <dbReference type="ARBA" id="ARBA00036882"/>
    </source>
</evidence>
<dbReference type="CDD" id="cd00165">
    <property type="entry name" value="S4"/>
    <property type="match status" value="1"/>
</dbReference>
<evidence type="ECO:0000256" key="1">
    <source>
        <dbReference type="ARBA" id="ARBA00010876"/>
    </source>
</evidence>
<keyword evidence="9" id="KW-1185">Reference proteome</keyword>
<keyword evidence="5" id="KW-0694">RNA-binding</keyword>
<dbReference type="SUPFAM" id="SSF55174">
    <property type="entry name" value="Alpha-L RNA-binding motif"/>
    <property type="match status" value="1"/>
</dbReference>
<dbReference type="PANTHER" id="PTHR21600:SF44">
    <property type="entry name" value="RIBOSOMAL LARGE SUBUNIT PSEUDOURIDINE SYNTHASE D"/>
    <property type="match status" value="1"/>
</dbReference>
<keyword evidence="2 6" id="KW-0413">Isomerase</keyword>
<accession>A0A521F4X2</accession>
<dbReference type="InterPro" id="IPR002942">
    <property type="entry name" value="S4_RNA-bd"/>
</dbReference>
<dbReference type="InterPro" id="IPR050188">
    <property type="entry name" value="RluA_PseudoU_synthase"/>
</dbReference>
<evidence type="ECO:0000256" key="6">
    <source>
        <dbReference type="RuleBase" id="RU362028"/>
    </source>
</evidence>
<proteinExistence type="inferred from homology"/>
<dbReference type="PROSITE" id="PS50889">
    <property type="entry name" value="S4"/>
    <property type="match status" value="1"/>
</dbReference>
<dbReference type="PANTHER" id="PTHR21600">
    <property type="entry name" value="MITOCHONDRIAL RNA PSEUDOURIDINE SYNTHASE"/>
    <property type="match status" value="1"/>
</dbReference>
<dbReference type="InterPro" id="IPR036986">
    <property type="entry name" value="S4_RNA-bd_sf"/>
</dbReference>
<evidence type="ECO:0000256" key="5">
    <source>
        <dbReference type="PROSITE-ProRule" id="PRU00182"/>
    </source>
</evidence>
<evidence type="ECO:0000259" key="7">
    <source>
        <dbReference type="SMART" id="SM00363"/>
    </source>
</evidence>
<dbReference type="GO" id="GO:0000455">
    <property type="term" value="P:enzyme-directed rRNA pseudouridine synthesis"/>
    <property type="evidence" value="ECO:0007669"/>
    <property type="project" value="UniProtKB-ARBA"/>
</dbReference>
<dbReference type="Gene3D" id="3.10.290.10">
    <property type="entry name" value="RNA-binding S4 domain"/>
    <property type="match status" value="1"/>
</dbReference>
<organism evidence="8 9">
    <name type="scientific">Ruegeria faecimaris</name>
    <dbReference type="NCBI Taxonomy" id="686389"/>
    <lineage>
        <taxon>Bacteria</taxon>
        <taxon>Pseudomonadati</taxon>
        <taxon>Pseudomonadota</taxon>
        <taxon>Alphaproteobacteria</taxon>
        <taxon>Rhodobacterales</taxon>
        <taxon>Roseobacteraceae</taxon>
        <taxon>Ruegeria</taxon>
    </lineage>
</organism>
<evidence type="ECO:0000256" key="4">
    <source>
        <dbReference type="PIRSR" id="PIRSR606225-1"/>
    </source>
</evidence>
<comment type="catalytic activity">
    <reaction evidence="3">
        <text>uridine(1911/1915/1917) in 23S rRNA = pseudouridine(1911/1915/1917) in 23S rRNA</text>
        <dbReference type="Rhea" id="RHEA:42524"/>
        <dbReference type="Rhea" id="RHEA-COMP:10097"/>
        <dbReference type="Rhea" id="RHEA-COMP:10098"/>
        <dbReference type="ChEBI" id="CHEBI:65314"/>
        <dbReference type="ChEBI" id="CHEBI:65315"/>
        <dbReference type="EC" id="5.4.99.23"/>
    </reaction>
</comment>
<feature type="active site" evidence="4">
    <location>
        <position position="172"/>
    </location>
</feature>
<dbReference type="EC" id="5.4.99.-" evidence="6"/>
<dbReference type="SMART" id="SM00363">
    <property type="entry name" value="S4"/>
    <property type="match status" value="1"/>
</dbReference>
<name>A0A521F4X2_9RHOB</name>
<dbReference type="InterPro" id="IPR006224">
    <property type="entry name" value="PsdUridine_synth_RluA-like_CS"/>
</dbReference>
<dbReference type="GO" id="GO:0003723">
    <property type="term" value="F:RNA binding"/>
    <property type="evidence" value="ECO:0007669"/>
    <property type="project" value="UniProtKB-KW"/>
</dbReference>
<dbReference type="SUPFAM" id="SSF55120">
    <property type="entry name" value="Pseudouridine synthase"/>
    <property type="match status" value="1"/>
</dbReference>
<dbReference type="GO" id="GO:0160140">
    <property type="term" value="F:23S rRNA pseudouridine(1911/1915/1917) synthase activity"/>
    <property type="evidence" value="ECO:0007669"/>
    <property type="project" value="UniProtKB-EC"/>
</dbReference>
<gene>
    <name evidence="8" type="ORF">SAMN06265380_11650</name>
</gene>
<dbReference type="NCBIfam" id="TIGR00005">
    <property type="entry name" value="rluA_subfam"/>
    <property type="match status" value="1"/>
</dbReference>
<dbReference type="Pfam" id="PF01479">
    <property type="entry name" value="S4"/>
    <property type="match status" value="1"/>
</dbReference>
<evidence type="ECO:0000313" key="9">
    <source>
        <dbReference type="Proteomes" id="UP000319555"/>
    </source>
</evidence>
<protein>
    <recommendedName>
        <fullName evidence="6">Pseudouridine synthase</fullName>
        <ecNumber evidence="6">5.4.99.-</ecNumber>
    </recommendedName>
</protein>
<dbReference type="Proteomes" id="UP000319555">
    <property type="component" value="Unassembled WGS sequence"/>
</dbReference>
<comment type="catalytic activity">
    <reaction evidence="6">
        <text>a uridine in RNA = a pseudouridine in RNA</text>
        <dbReference type="Rhea" id="RHEA:48348"/>
        <dbReference type="Rhea" id="RHEA-COMP:12068"/>
        <dbReference type="Rhea" id="RHEA-COMP:12069"/>
        <dbReference type="ChEBI" id="CHEBI:65314"/>
        <dbReference type="ChEBI" id="CHEBI:65315"/>
    </reaction>
</comment>
<dbReference type="InterPro" id="IPR020103">
    <property type="entry name" value="PsdUridine_synth_cat_dom_sf"/>
</dbReference>
<feature type="domain" description="RNA-binding S4" evidence="7">
    <location>
        <begin position="45"/>
        <end position="110"/>
    </location>
</feature>
<dbReference type="EMBL" id="FXTE01000016">
    <property type="protein sequence ID" value="SMO90681.1"/>
    <property type="molecule type" value="Genomic_DNA"/>
</dbReference>
<reference evidence="8 9" key="1">
    <citation type="submission" date="2017-05" db="EMBL/GenBank/DDBJ databases">
        <authorList>
            <person name="Varghese N."/>
            <person name="Submissions S."/>
        </authorList>
    </citation>
    <scope>NUCLEOTIDE SEQUENCE [LARGE SCALE GENOMIC DNA]</scope>
    <source>
        <strain evidence="8 9">DSM 28009</strain>
    </source>
</reference>
<dbReference type="InterPro" id="IPR006145">
    <property type="entry name" value="PsdUridine_synth_RsuA/RluA"/>
</dbReference>
<dbReference type="CDD" id="cd02869">
    <property type="entry name" value="PseudoU_synth_RluA_like"/>
    <property type="match status" value="1"/>
</dbReference>
<evidence type="ECO:0000256" key="2">
    <source>
        <dbReference type="ARBA" id="ARBA00023235"/>
    </source>
</evidence>